<sequence length="588" mass="67283">MGQRSCYTSFLVIAEIVFVVLLVSSKNASFCFVLNSQSLLTSPIFSAGGPKGFQELNPPKPHASNHSINQQRQLKSRFPDASISDVWRNYKYTGRLKKGVLSGQLYPSKWCQRPNYYRNGNPTYVNYPRANDYRDETDPRGTIKTPQEITKIRRACRLAREILDSVAPYIVEGYFTDDIDRCIHEQCRIRNVYPSTLHYHGYPKSCCTSINEVACHGIPDSTVLAAGDLINVDFTAYFDGYHGDVSETFMVLPQKEKPTQKKKCTTHGMYERNKLTYYAKTHDNVYDSGMTIIHQLFILKQFNCGLKRLKRGDGWQELHRRMNDFICDNNAPSFGLKECPSTQKLREIGQKLLRDINKYVKGYSDEIDDYNGPILGVENDTVPNFVKVAQTGIMAMFTSPNEEKEVYFDLEQPSQLFPVFLKKDPDRYHKVHLFSHTYERDIKLAKAAHDATMEAIKICRPGVRLSEIGRVISEVAESRGFYSFPNLVGHGIGKNFHEFPNINHVRNDDDITMETGMVFTIEPILGTSDCKEFCMWPDGWTIVTPDGSKSAQFEHTIVITETGHEILTRRLDSSPLLCWENPIEVRFM</sequence>
<feature type="domain" description="Peptidase M24" evidence="8">
    <location>
        <begin position="442"/>
        <end position="561"/>
    </location>
</feature>
<feature type="binding site" evidence="5">
    <location>
        <position position="497"/>
    </location>
    <ligand>
        <name>substrate</name>
    </ligand>
</feature>
<keyword evidence="10" id="KW-1185">Reference proteome</keyword>
<dbReference type="GO" id="GO:0006508">
    <property type="term" value="P:proteolysis"/>
    <property type="evidence" value="ECO:0007669"/>
    <property type="project" value="UniProtKB-KW"/>
</dbReference>
<keyword evidence="7" id="KW-0812">Transmembrane</keyword>
<evidence type="ECO:0000313" key="10">
    <source>
        <dbReference type="Proteomes" id="UP001214638"/>
    </source>
</evidence>
<keyword evidence="2 5" id="KW-0645">Protease</keyword>
<dbReference type="GeneID" id="94337068"/>
<dbReference type="RefSeq" id="XP_067803013.1">
    <property type="nucleotide sequence ID" value="XM_067947791.1"/>
</dbReference>
<feature type="binding site" evidence="5">
    <location>
        <position position="216"/>
    </location>
    <ligand>
        <name>substrate</name>
    </ligand>
</feature>
<comment type="catalytic activity">
    <reaction evidence="5">
        <text>Release of N-terminal amino acids, preferentially methionine, from peptides and arylamides.</text>
        <dbReference type="EC" id="3.4.11.18"/>
    </reaction>
</comment>
<evidence type="ECO:0000256" key="4">
    <source>
        <dbReference type="ARBA" id="ARBA00022801"/>
    </source>
</evidence>
<dbReference type="GO" id="GO:0004239">
    <property type="term" value="F:initiator methionyl aminopeptidase activity"/>
    <property type="evidence" value="ECO:0007669"/>
    <property type="project" value="UniProtKB-UniRule"/>
</dbReference>
<dbReference type="PRINTS" id="PR00599">
    <property type="entry name" value="MAPEPTIDASE"/>
</dbReference>
<evidence type="ECO:0000256" key="6">
    <source>
        <dbReference type="SAM" id="MobiDB-lite"/>
    </source>
</evidence>
<dbReference type="Pfam" id="PF00557">
    <property type="entry name" value="Peptidase_M24"/>
    <property type="match status" value="2"/>
</dbReference>
<dbReference type="SUPFAM" id="SSF55920">
    <property type="entry name" value="Creatinase/aminopeptidase"/>
    <property type="match status" value="2"/>
</dbReference>
<comment type="cofactor">
    <cofactor evidence="5">
        <name>Co(2+)</name>
        <dbReference type="ChEBI" id="CHEBI:48828"/>
    </cofactor>
    <cofactor evidence="5">
        <name>Zn(2+)</name>
        <dbReference type="ChEBI" id="CHEBI:29105"/>
    </cofactor>
    <cofactor evidence="5">
        <name>Mn(2+)</name>
        <dbReference type="ChEBI" id="CHEBI:29035"/>
    </cofactor>
    <cofactor evidence="5">
        <name>Fe(2+)</name>
        <dbReference type="ChEBI" id="CHEBI:29033"/>
    </cofactor>
    <text evidence="5">Binds 2 divalent metal cations per subunit. Has a high-affinity and a low affinity metal-binding site. The true nature of the physiological cofactor is under debate. The enzyme is active with cobalt, zinc, manganese or divalent iron ions. Most likely, methionine aminopeptidases function as mononuclear Fe(2+)-metalloproteases under physiological conditions, and the catalytically relevant metal-binding site has been assigned to the histidine-containing high-affinity site.</text>
</comment>
<gene>
    <name evidence="9" type="ORF">BdWA1_002771</name>
</gene>
<feature type="domain" description="Peptidase M24" evidence="8">
    <location>
        <begin position="151"/>
        <end position="262"/>
    </location>
</feature>
<accession>A0AAD9PJV5</accession>
<feature type="binding site" evidence="5">
    <location>
        <position position="233"/>
    </location>
    <ligand>
        <name>a divalent metal cation</name>
        <dbReference type="ChEBI" id="CHEBI:60240"/>
        <label>1</label>
    </ligand>
</feature>
<evidence type="ECO:0000256" key="3">
    <source>
        <dbReference type="ARBA" id="ARBA00022723"/>
    </source>
</evidence>
<comment type="similarity">
    <text evidence="5">Belongs to the peptidase M24A family. Methionine aminopeptidase type 1 subfamily.</text>
</comment>
<comment type="caution">
    <text evidence="5">Lacks conserved residue(s) required for the propagation of feature annotation.</text>
</comment>
<evidence type="ECO:0000256" key="5">
    <source>
        <dbReference type="HAMAP-Rule" id="MF_03174"/>
    </source>
</evidence>
<feature type="binding site" evidence="5">
    <location>
        <position position="490"/>
    </location>
    <ligand>
        <name>a divalent metal cation</name>
        <dbReference type="ChEBI" id="CHEBI:60240"/>
        <label>2</label>
        <note>catalytic</note>
    </ligand>
</feature>
<keyword evidence="1 5" id="KW-0031">Aminopeptidase</keyword>
<dbReference type="GO" id="GO:0046872">
    <property type="term" value="F:metal ion binding"/>
    <property type="evidence" value="ECO:0007669"/>
    <property type="project" value="UniProtKB-UniRule"/>
</dbReference>
<evidence type="ECO:0000256" key="2">
    <source>
        <dbReference type="ARBA" id="ARBA00022670"/>
    </source>
</evidence>
<dbReference type="PANTHER" id="PTHR43330:SF8">
    <property type="entry name" value="METHIONINE AMINOPEPTIDASE 1D, MITOCHONDRIAL"/>
    <property type="match status" value="1"/>
</dbReference>
<organism evidence="9 10">
    <name type="scientific">Babesia duncani</name>
    <dbReference type="NCBI Taxonomy" id="323732"/>
    <lineage>
        <taxon>Eukaryota</taxon>
        <taxon>Sar</taxon>
        <taxon>Alveolata</taxon>
        <taxon>Apicomplexa</taxon>
        <taxon>Aconoidasida</taxon>
        <taxon>Piroplasmida</taxon>
        <taxon>Babesiidae</taxon>
        <taxon>Babesia</taxon>
    </lineage>
</organism>
<feature type="binding site" evidence="5">
    <location>
        <position position="554"/>
    </location>
    <ligand>
        <name>a divalent metal cation</name>
        <dbReference type="ChEBI" id="CHEBI:60240"/>
        <label>2</label>
        <note>catalytic</note>
    </ligand>
</feature>
<keyword evidence="7" id="KW-1133">Transmembrane helix</keyword>
<reference evidence="9" key="1">
    <citation type="journal article" date="2023" name="Nat. Microbiol.">
        <title>Babesia duncani multi-omics identifies virulence factors and drug targets.</title>
        <authorList>
            <person name="Singh P."/>
            <person name="Lonardi S."/>
            <person name="Liang Q."/>
            <person name="Vydyam P."/>
            <person name="Khabirova E."/>
            <person name="Fang T."/>
            <person name="Gihaz S."/>
            <person name="Thekkiniath J."/>
            <person name="Munshi M."/>
            <person name="Abel S."/>
            <person name="Ciampossin L."/>
            <person name="Batugedara G."/>
            <person name="Gupta M."/>
            <person name="Lu X.M."/>
            <person name="Lenz T."/>
            <person name="Chakravarty S."/>
            <person name="Cornillot E."/>
            <person name="Hu Y."/>
            <person name="Ma W."/>
            <person name="Gonzalez L.M."/>
            <person name="Sanchez S."/>
            <person name="Estrada K."/>
            <person name="Sanchez-Flores A."/>
            <person name="Montero E."/>
            <person name="Harb O.S."/>
            <person name="Le Roch K.G."/>
            <person name="Mamoun C.B."/>
        </authorList>
    </citation>
    <scope>NUCLEOTIDE SEQUENCE</scope>
    <source>
        <strain evidence="9">WA1</strain>
    </source>
</reference>
<comment type="caution">
    <text evidence="9">The sequence shown here is derived from an EMBL/GenBank/DDBJ whole genome shotgun (WGS) entry which is preliminary data.</text>
</comment>
<feature type="region of interest" description="Disordered" evidence="6">
    <location>
        <begin position="51"/>
        <end position="71"/>
    </location>
</feature>
<dbReference type="Proteomes" id="UP001214638">
    <property type="component" value="Unassembled WGS sequence"/>
</dbReference>
<keyword evidence="7" id="KW-0472">Membrane</keyword>
<name>A0AAD9PJV5_9APIC</name>
<proteinExistence type="inferred from homology"/>
<dbReference type="Gene3D" id="3.90.230.10">
    <property type="entry name" value="Creatinase/methionine aminopeptidase superfamily"/>
    <property type="match status" value="2"/>
</dbReference>
<dbReference type="InterPro" id="IPR001714">
    <property type="entry name" value="Pept_M24_MAP"/>
</dbReference>
<dbReference type="KEGG" id="bdw:94337068"/>
<dbReference type="HAMAP" id="MF_01974">
    <property type="entry name" value="MetAP_1"/>
    <property type="match status" value="1"/>
</dbReference>
<keyword evidence="3 5" id="KW-0479">Metal-binding</keyword>
<evidence type="ECO:0000259" key="8">
    <source>
        <dbReference type="Pfam" id="PF00557"/>
    </source>
</evidence>
<dbReference type="InterPro" id="IPR000994">
    <property type="entry name" value="Pept_M24"/>
</dbReference>
<dbReference type="AlphaFoldDB" id="A0AAD9PJV5"/>
<feature type="transmembrane region" description="Helical" evidence="7">
    <location>
        <begin position="7"/>
        <end position="25"/>
    </location>
</feature>
<evidence type="ECO:0000256" key="1">
    <source>
        <dbReference type="ARBA" id="ARBA00022438"/>
    </source>
</evidence>
<dbReference type="InterPro" id="IPR002467">
    <property type="entry name" value="Pept_M24A_MAP1"/>
</dbReference>
<evidence type="ECO:0000313" key="9">
    <source>
        <dbReference type="EMBL" id="KAK2196171.1"/>
    </source>
</evidence>
<feature type="binding site" evidence="5">
    <location>
        <position position="554"/>
    </location>
    <ligand>
        <name>a divalent metal cation</name>
        <dbReference type="ChEBI" id="CHEBI:60240"/>
        <label>1</label>
    </ligand>
</feature>
<dbReference type="InterPro" id="IPR036005">
    <property type="entry name" value="Creatinase/aminopeptidase-like"/>
</dbReference>
<keyword evidence="4 5" id="KW-0378">Hydrolase</keyword>
<evidence type="ECO:0000256" key="7">
    <source>
        <dbReference type="SAM" id="Phobius"/>
    </source>
</evidence>
<dbReference type="GO" id="GO:0070006">
    <property type="term" value="F:metalloaminopeptidase activity"/>
    <property type="evidence" value="ECO:0007669"/>
    <property type="project" value="UniProtKB-UniRule"/>
</dbReference>
<dbReference type="PANTHER" id="PTHR43330">
    <property type="entry name" value="METHIONINE AMINOPEPTIDASE"/>
    <property type="match status" value="1"/>
</dbReference>
<dbReference type="EMBL" id="JALLKP010000003">
    <property type="protein sequence ID" value="KAK2196171.1"/>
    <property type="molecule type" value="Genomic_DNA"/>
</dbReference>
<protein>
    <submittedName>
        <fullName evidence="9">Bifunctional Creatinase-aminopeptidase-like/Peptidase M24A</fullName>
    </submittedName>
</protein>
<feature type="binding site" evidence="5">
    <location>
        <position position="522"/>
    </location>
    <ligand>
        <name>a divalent metal cation</name>
        <dbReference type="ChEBI" id="CHEBI:60240"/>
        <label>2</label>
        <note>catalytic</note>
    </ligand>
</feature>